<keyword evidence="2" id="KW-1185">Reference proteome</keyword>
<accession>A0A5B7JBX1</accession>
<dbReference type="AlphaFoldDB" id="A0A5B7JBX1"/>
<dbReference type="EMBL" id="VSRR010102275">
    <property type="protein sequence ID" value="MPC95451.1"/>
    <property type="molecule type" value="Genomic_DNA"/>
</dbReference>
<evidence type="ECO:0000313" key="2">
    <source>
        <dbReference type="Proteomes" id="UP000324222"/>
    </source>
</evidence>
<evidence type="ECO:0000313" key="1">
    <source>
        <dbReference type="EMBL" id="MPC95451.1"/>
    </source>
</evidence>
<dbReference type="Proteomes" id="UP000324222">
    <property type="component" value="Unassembled WGS sequence"/>
</dbReference>
<comment type="caution">
    <text evidence="1">The sequence shown here is derived from an EMBL/GenBank/DDBJ whole genome shotgun (WGS) entry which is preliminary data.</text>
</comment>
<reference evidence="1 2" key="1">
    <citation type="submission" date="2019-05" db="EMBL/GenBank/DDBJ databases">
        <title>Another draft genome of Portunus trituberculatus and its Hox gene families provides insights of decapod evolution.</title>
        <authorList>
            <person name="Jeong J.-H."/>
            <person name="Song I."/>
            <person name="Kim S."/>
            <person name="Choi T."/>
            <person name="Kim D."/>
            <person name="Ryu S."/>
            <person name="Kim W."/>
        </authorList>
    </citation>
    <scope>NUCLEOTIDE SEQUENCE [LARGE SCALE GENOMIC DNA]</scope>
    <source>
        <tissue evidence="1">Muscle</tissue>
    </source>
</reference>
<protein>
    <submittedName>
        <fullName evidence="1">Uncharacterized protein</fullName>
    </submittedName>
</protein>
<name>A0A5B7JBX1_PORTR</name>
<gene>
    <name evidence="1" type="ORF">E2C01_090663</name>
</gene>
<organism evidence="1 2">
    <name type="scientific">Portunus trituberculatus</name>
    <name type="common">Swimming crab</name>
    <name type="synonym">Neptunus trituberculatus</name>
    <dbReference type="NCBI Taxonomy" id="210409"/>
    <lineage>
        <taxon>Eukaryota</taxon>
        <taxon>Metazoa</taxon>
        <taxon>Ecdysozoa</taxon>
        <taxon>Arthropoda</taxon>
        <taxon>Crustacea</taxon>
        <taxon>Multicrustacea</taxon>
        <taxon>Malacostraca</taxon>
        <taxon>Eumalacostraca</taxon>
        <taxon>Eucarida</taxon>
        <taxon>Decapoda</taxon>
        <taxon>Pleocyemata</taxon>
        <taxon>Brachyura</taxon>
        <taxon>Eubrachyura</taxon>
        <taxon>Portunoidea</taxon>
        <taxon>Portunidae</taxon>
        <taxon>Portuninae</taxon>
        <taxon>Portunus</taxon>
    </lineage>
</organism>
<sequence length="64" mass="7130">MARFCQGSHGRTKFAFVHMTPRLHISAVPSFDLLVCPGRVVAARQREVKMSRKENGEKLSSVSS</sequence>
<proteinExistence type="predicted"/>